<reference evidence="2 3" key="1">
    <citation type="submission" date="2019-02" db="EMBL/GenBank/DDBJ databases">
        <authorList>
            <consortium name="Pathogen Informatics"/>
        </authorList>
    </citation>
    <scope>NUCLEOTIDE SEQUENCE [LARGE SCALE GENOMIC DNA]</scope>
    <source>
        <strain evidence="2 3">3012STDY7078520</strain>
    </source>
</reference>
<dbReference type="Proteomes" id="UP000386281">
    <property type="component" value="Unassembled WGS sequence"/>
</dbReference>
<dbReference type="EMBL" id="CAACXN010000015">
    <property type="protein sequence ID" value="VEW14231.1"/>
    <property type="molecule type" value="Genomic_DNA"/>
</dbReference>
<evidence type="ECO:0000313" key="3">
    <source>
        <dbReference type="Proteomes" id="UP000386281"/>
    </source>
</evidence>
<dbReference type="GO" id="GO:0016787">
    <property type="term" value="F:hydrolase activity"/>
    <property type="evidence" value="ECO:0007669"/>
    <property type="project" value="UniProtKB-KW"/>
</dbReference>
<evidence type="ECO:0000256" key="1">
    <source>
        <dbReference type="ARBA" id="ARBA00022801"/>
    </source>
</evidence>
<organism evidence="2 3">
    <name type="scientific">Brevibacterium casei</name>
    <dbReference type="NCBI Taxonomy" id="33889"/>
    <lineage>
        <taxon>Bacteria</taxon>
        <taxon>Bacillati</taxon>
        <taxon>Actinomycetota</taxon>
        <taxon>Actinomycetes</taxon>
        <taxon>Micrococcales</taxon>
        <taxon>Brevibacteriaceae</taxon>
        <taxon>Brevibacterium</taxon>
    </lineage>
</organism>
<accession>A0A449D9I9</accession>
<dbReference type="AlphaFoldDB" id="A0A449D9I9"/>
<sequence>MVLPDILMATRYLYIARHGDADAFGNLTDTGGEQARLLGQRLAHLPIDAVWHSPLPRAADSARQLNIFLTGTAEVSEAAELIDHVPYVPKPEETPPSWVPFFDGYDTDEAEAGHQIAQSLTARFATAPEGDDDVHEVLITHAYPIAWLLRHAMDAPAIRWLGLSSANAALTVIEHRPSVPPSIVMFNDMSHLRPDLHWTGFPKTRRP</sequence>
<protein>
    <submittedName>
        <fullName evidence="2">Bifunctional RNase H/acid phosphatase</fullName>
    </submittedName>
</protein>
<gene>
    <name evidence="2" type="ORF">NCTC12391_02377</name>
</gene>
<name>A0A449D9I9_9MICO</name>
<dbReference type="InterPro" id="IPR029033">
    <property type="entry name" value="His_PPase_superfam"/>
</dbReference>
<dbReference type="InterPro" id="IPR051021">
    <property type="entry name" value="Mito_Ser/Thr_phosphatase"/>
</dbReference>
<evidence type="ECO:0000313" key="2">
    <source>
        <dbReference type="EMBL" id="VEW14231.1"/>
    </source>
</evidence>
<dbReference type="Gene3D" id="3.40.50.1240">
    <property type="entry name" value="Phosphoglycerate mutase-like"/>
    <property type="match status" value="1"/>
</dbReference>
<dbReference type="InterPro" id="IPR013078">
    <property type="entry name" value="His_Pase_superF_clade-1"/>
</dbReference>
<keyword evidence="1" id="KW-0378">Hydrolase</keyword>
<proteinExistence type="predicted"/>
<dbReference type="PANTHER" id="PTHR20935:SF0">
    <property type="entry name" value="SERINE_THREONINE-PROTEIN PHOSPHATASE PGAM5, MITOCHONDRIAL"/>
    <property type="match status" value="1"/>
</dbReference>
<dbReference type="CDD" id="cd07040">
    <property type="entry name" value="HP"/>
    <property type="match status" value="1"/>
</dbReference>
<dbReference type="Pfam" id="PF00300">
    <property type="entry name" value="His_Phos_1"/>
    <property type="match status" value="1"/>
</dbReference>
<dbReference type="PANTHER" id="PTHR20935">
    <property type="entry name" value="PHOSPHOGLYCERATE MUTASE-RELATED"/>
    <property type="match status" value="1"/>
</dbReference>
<dbReference type="SUPFAM" id="SSF53254">
    <property type="entry name" value="Phosphoglycerate mutase-like"/>
    <property type="match status" value="1"/>
</dbReference>